<dbReference type="Proteomes" id="UP000824017">
    <property type="component" value="Unassembled WGS sequence"/>
</dbReference>
<dbReference type="InterPro" id="IPR013378">
    <property type="entry name" value="InlB-like_B-rpt"/>
</dbReference>
<reference evidence="5" key="2">
    <citation type="submission" date="2021-04" db="EMBL/GenBank/DDBJ databases">
        <authorList>
            <person name="Gilroy R."/>
        </authorList>
    </citation>
    <scope>NUCLEOTIDE SEQUENCE</scope>
    <source>
        <strain evidence="5">ChiGjej1B1-13045</strain>
    </source>
</reference>
<name>A0A9D2DA43_9FIRM</name>
<keyword evidence="3" id="KW-1133">Transmembrane helix</keyword>
<feature type="domain" description="Bacterial repeat" evidence="4">
    <location>
        <begin position="11"/>
        <end position="83"/>
    </location>
</feature>
<sequence>FDIANAPAQSYNVYVEAQEGGTVSGGAKGIAENTEITVTAEADKGYTFAGWYDAVTGTKVSDNAEYTFAVTENTALTAQFTKNEEPDPEETHTVTLVVGDNETTQTVKDGETAEKPEDPTKVGHRFDGWFKDGSEEEFNFEQPITEDVTLTAKFTPYTVTPVTDGNGAVEVGAMQADGSVTVKATPNSGYLFGGWKVDGEIITYANPYTFIPTADTEITAVFTEESQEVTYYTVTINKNTIRVAEGTTLPQPADPVKEGYKFIGWYVGDKEYDFSAPVMSDLVIEARFEKIDTPVDPGKPGTDTPDSTNGKTDKEDGKAVQTGDQSSPVVWVVVLVAACAAAGVVVVIRKKNKKK</sequence>
<proteinExistence type="predicted"/>
<dbReference type="InterPro" id="IPR044060">
    <property type="entry name" value="Bacterial_rp_domain"/>
</dbReference>
<dbReference type="EMBL" id="DXCD01000125">
    <property type="protein sequence ID" value="HIZ13222.1"/>
    <property type="molecule type" value="Genomic_DNA"/>
</dbReference>
<protein>
    <submittedName>
        <fullName evidence="5">InlB B-repeat-containing protein</fullName>
    </submittedName>
</protein>
<evidence type="ECO:0000256" key="3">
    <source>
        <dbReference type="SAM" id="Phobius"/>
    </source>
</evidence>
<evidence type="ECO:0000256" key="1">
    <source>
        <dbReference type="ARBA" id="ARBA00004196"/>
    </source>
</evidence>
<keyword evidence="3" id="KW-0472">Membrane</keyword>
<organism evidence="5 6">
    <name type="scientific">Candidatus Mediterraneibacter stercorigallinarum</name>
    <dbReference type="NCBI Taxonomy" id="2838686"/>
    <lineage>
        <taxon>Bacteria</taxon>
        <taxon>Bacillati</taxon>
        <taxon>Bacillota</taxon>
        <taxon>Clostridia</taxon>
        <taxon>Lachnospirales</taxon>
        <taxon>Lachnospiraceae</taxon>
        <taxon>Mediterraneibacter</taxon>
    </lineage>
</organism>
<dbReference type="InterPro" id="IPR042229">
    <property type="entry name" value="Listeria/Bacterioides_rpt_sf"/>
</dbReference>
<dbReference type="Pfam" id="PF09479">
    <property type="entry name" value="Flg_new"/>
    <property type="match status" value="2"/>
</dbReference>
<evidence type="ECO:0000256" key="2">
    <source>
        <dbReference type="SAM" id="MobiDB-lite"/>
    </source>
</evidence>
<feature type="domain" description="Bacterial repeat" evidence="4">
    <location>
        <begin position="157"/>
        <end position="225"/>
    </location>
</feature>
<comment type="subcellular location">
    <subcellularLocation>
        <location evidence="1">Cell envelope</location>
    </subcellularLocation>
</comment>
<feature type="region of interest" description="Disordered" evidence="2">
    <location>
        <begin position="293"/>
        <end position="323"/>
    </location>
</feature>
<dbReference type="Pfam" id="PF18998">
    <property type="entry name" value="Flg_new_2"/>
    <property type="match status" value="2"/>
</dbReference>
<gene>
    <name evidence="5" type="ORF">H9817_04790</name>
</gene>
<feature type="non-terminal residue" evidence="5">
    <location>
        <position position="1"/>
    </location>
</feature>
<reference evidence="5" key="1">
    <citation type="journal article" date="2021" name="PeerJ">
        <title>Extensive microbial diversity within the chicken gut microbiome revealed by metagenomics and culture.</title>
        <authorList>
            <person name="Gilroy R."/>
            <person name="Ravi A."/>
            <person name="Getino M."/>
            <person name="Pursley I."/>
            <person name="Horton D.L."/>
            <person name="Alikhan N.F."/>
            <person name="Baker D."/>
            <person name="Gharbi K."/>
            <person name="Hall N."/>
            <person name="Watson M."/>
            <person name="Adriaenssens E.M."/>
            <person name="Foster-Nyarko E."/>
            <person name="Jarju S."/>
            <person name="Secka A."/>
            <person name="Antonio M."/>
            <person name="Oren A."/>
            <person name="Chaudhuri R.R."/>
            <person name="La Ragione R."/>
            <person name="Hildebrand F."/>
            <person name="Pallen M.J."/>
        </authorList>
    </citation>
    <scope>NUCLEOTIDE SEQUENCE</scope>
    <source>
        <strain evidence="5">ChiGjej1B1-13045</strain>
    </source>
</reference>
<accession>A0A9D2DA43</accession>
<feature type="transmembrane region" description="Helical" evidence="3">
    <location>
        <begin position="329"/>
        <end position="348"/>
    </location>
</feature>
<dbReference type="NCBIfam" id="TIGR02543">
    <property type="entry name" value="List_Bact_rpt"/>
    <property type="match status" value="2"/>
</dbReference>
<dbReference type="GO" id="GO:0030313">
    <property type="term" value="C:cell envelope"/>
    <property type="evidence" value="ECO:0007669"/>
    <property type="project" value="UniProtKB-SubCell"/>
</dbReference>
<evidence type="ECO:0000313" key="5">
    <source>
        <dbReference type="EMBL" id="HIZ13222.1"/>
    </source>
</evidence>
<dbReference type="Gene3D" id="2.60.40.4270">
    <property type="entry name" value="Listeria-Bacteroides repeat domain"/>
    <property type="match status" value="3"/>
</dbReference>
<keyword evidence="3" id="KW-0812">Transmembrane</keyword>
<dbReference type="AlphaFoldDB" id="A0A9D2DA43"/>
<comment type="caution">
    <text evidence="5">The sequence shown here is derived from an EMBL/GenBank/DDBJ whole genome shotgun (WGS) entry which is preliminary data.</text>
</comment>
<evidence type="ECO:0000259" key="4">
    <source>
        <dbReference type="Pfam" id="PF18998"/>
    </source>
</evidence>
<evidence type="ECO:0000313" key="6">
    <source>
        <dbReference type="Proteomes" id="UP000824017"/>
    </source>
</evidence>